<sequence>MVTLELASVVPTNIKHTLLRSHHNEVRTRKKFLLSVCSSTTMPNFQQADQLLSVSPQENQSVAAILFGNGSDCKLCPLMRRRSAGAIPLGAKYRLIDAVVSNCINSNITKLYALTQFNSTSLNSHLTRTYSNVGLGKEEFLQVIAACQSPENQSWFQGNADAVRRFLWMLEECPATEFLILPGYHLYRMDYQDILQLHHETRADITISALRLEERHDKGFGILKVDSDNKVLEIFENETAFPLVGSVKNSEDNKHTTYASMGIYVISKDVMVNILKEDLSWANDFKSEVIPGAISLGMKNMETKTSSTIPTGIGQGSFIQKAIIDKNARIGKRVMIINNDNIQEGSREDEGIVIREGIVIVTRNAIVPDDTIL</sequence>
<dbReference type="PROSITE" id="PS00810">
    <property type="entry name" value="ADP_GLC_PYROPHOSPH_3"/>
    <property type="match status" value="1"/>
</dbReference>
<dbReference type="SUPFAM" id="SSF53448">
    <property type="entry name" value="Nucleotide-diphospho-sugar transferases"/>
    <property type="match status" value="1"/>
</dbReference>
<dbReference type="InterPro" id="IPR005836">
    <property type="entry name" value="ADP_Glu_pyroP_CS"/>
</dbReference>
<organism evidence="6 7">
    <name type="scientific">Chenopodium quinoa</name>
    <name type="common">Quinoa</name>
    <dbReference type="NCBI Taxonomy" id="63459"/>
    <lineage>
        <taxon>Eukaryota</taxon>
        <taxon>Viridiplantae</taxon>
        <taxon>Streptophyta</taxon>
        <taxon>Embryophyta</taxon>
        <taxon>Tracheophyta</taxon>
        <taxon>Spermatophyta</taxon>
        <taxon>Magnoliopsida</taxon>
        <taxon>eudicotyledons</taxon>
        <taxon>Gunneridae</taxon>
        <taxon>Pentapetalae</taxon>
        <taxon>Caryophyllales</taxon>
        <taxon>Chenopodiaceae</taxon>
        <taxon>Chenopodioideae</taxon>
        <taxon>Atripliceae</taxon>
        <taxon>Chenopodium</taxon>
    </lineage>
</organism>
<dbReference type="CDD" id="cd02508">
    <property type="entry name" value="ADP_Glucose_PP"/>
    <property type="match status" value="1"/>
</dbReference>
<dbReference type="InterPro" id="IPR011004">
    <property type="entry name" value="Trimer_LpxA-like_sf"/>
</dbReference>
<keyword evidence="7" id="KW-1185">Reference proteome</keyword>
<dbReference type="Gramene" id="AUR62023692-RA">
    <property type="protein sequence ID" value="AUR62023692-RA:cds"/>
    <property type="gene ID" value="AUR62023692"/>
</dbReference>
<feature type="domain" description="Nucleotidyl transferase" evidence="5">
    <location>
        <begin position="64"/>
        <end position="302"/>
    </location>
</feature>
<evidence type="ECO:0000313" key="6">
    <source>
        <dbReference type="EnsemblPlants" id="AUR62023692-RA:cds"/>
    </source>
</evidence>
<evidence type="ECO:0000256" key="4">
    <source>
        <dbReference type="ARBA" id="ARBA00022840"/>
    </source>
</evidence>
<dbReference type="InterPro" id="IPR005835">
    <property type="entry name" value="NTP_transferase_dom"/>
</dbReference>
<comment type="similarity">
    <text evidence="1">Belongs to the bacterial/plant glucose-1-phosphate adenylyltransferase family.</text>
</comment>
<dbReference type="AlphaFoldDB" id="A0A803M5G9"/>
<keyword evidence="3" id="KW-0547">Nucleotide-binding</keyword>
<proteinExistence type="inferred from homology"/>
<dbReference type="GO" id="GO:0005978">
    <property type="term" value="P:glycogen biosynthetic process"/>
    <property type="evidence" value="ECO:0007669"/>
    <property type="project" value="InterPro"/>
</dbReference>
<dbReference type="GO" id="GO:0005524">
    <property type="term" value="F:ATP binding"/>
    <property type="evidence" value="ECO:0007669"/>
    <property type="project" value="UniProtKB-KW"/>
</dbReference>
<dbReference type="Pfam" id="PF00483">
    <property type="entry name" value="NTP_transferase"/>
    <property type="match status" value="1"/>
</dbReference>
<dbReference type="InterPro" id="IPR029044">
    <property type="entry name" value="Nucleotide-diphossugar_trans"/>
</dbReference>
<name>A0A803M5G9_CHEQI</name>
<evidence type="ECO:0000256" key="1">
    <source>
        <dbReference type="ARBA" id="ARBA00010443"/>
    </source>
</evidence>
<protein>
    <recommendedName>
        <fullName evidence="5">Nucleotidyl transferase domain-containing protein</fullName>
    </recommendedName>
</protein>
<dbReference type="SUPFAM" id="SSF51161">
    <property type="entry name" value="Trimeric LpxA-like enzymes"/>
    <property type="match status" value="1"/>
</dbReference>
<dbReference type="EnsemblPlants" id="AUR62023692-RA">
    <property type="protein sequence ID" value="AUR62023692-RA:cds"/>
    <property type="gene ID" value="AUR62023692"/>
</dbReference>
<dbReference type="Proteomes" id="UP000596660">
    <property type="component" value="Unplaced"/>
</dbReference>
<dbReference type="Gene3D" id="3.90.550.10">
    <property type="entry name" value="Spore Coat Polysaccharide Biosynthesis Protein SpsA, Chain A"/>
    <property type="match status" value="1"/>
</dbReference>
<dbReference type="GO" id="GO:0008878">
    <property type="term" value="F:glucose-1-phosphate adenylyltransferase activity"/>
    <property type="evidence" value="ECO:0007669"/>
    <property type="project" value="InterPro"/>
</dbReference>
<dbReference type="OMA" id="HNQERHN"/>
<dbReference type="PANTHER" id="PTHR43523">
    <property type="entry name" value="GLUCOSE-1-PHOSPHATE ADENYLYLTRANSFERASE-RELATED"/>
    <property type="match status" value="1"/>
</dbReference>
<evidence type="ECO:0000256" key="2">
    <source>
        <dbReference type="ARBA" id="ARBA00011680"/>
    </source>
</evidence>
<reference evidence="6" key="2">
    <citation type="submission" date="2021-03" db="UniProtKB">
        <authorList>
            <consortium name="EnsemblPlants"/>
        </authorList>
    </citation>
    <scope>IDENTIFICATION</scope>
</reference>
<reference evidence="6" key="1">
    <citation type="journal article" date="2017" name="Nature">
        <title>The genome of Chenopodium quinoa.</title>
        <authorList>
            <person name="Jarvis D.E."/>
            <person name="Ho Y.S."/>
            <person name="Lightfoot D.J."/>
            <person name="Schmoeckel S.M."/>
            <person name="Li B."/>
            <person name="Borm T.J.A."/>
            <person name="Ohyanagi H."/>
            <person name="Mineta K."/>
            <person name="Michell C.T."/>
            <person name="Saber N."/>
            <person name="Kharbatia N.M."/>
            <person name="Rupper R.R."/>
            <person name="Sharp A.R."/>
            <person name="Dally N."/>
            <person name="Boughton B.A."/>
            <person name="Woo Y.H."/>
            <person name="Gao G."/>
            <person name="Schijlen E.G.W.M."/>
            <person name="Guo X."/>
            <person name="Momin A.A."/>
            <person name="Negrao S."/>
            <person name="Al-Babili S."/>
            <person name="Gehring C."/>
            <person name="Roessner U."/>
            <person name="Jung C."/>
            <person name="Murphy K."/>
            <person name="Arold S.T."/>
            <person name="Gojobori T."/>
            <person name="van der Linden C.G."/>
            <person name="van Loo E.N."/>
            <person name="Jellen E.N."/>
            <person name="Maughan P.J."/>
            <person name="Tester M."/>
        </authorList>
    </citation>
    <scope>NUCLEOTIDE SEQUENCE [LARGE SCALE GENOMIC DNA]</scope>
    <source>
        <strain evidence="6">cv. PI 614886</strain>
    </source>
</reference>
<evidence type="ECO:0000259" key="5">
    <source>
        <dbReference type="Pfam" id="PF00483"/>
    </source>
</evidence>
<dbReference type="PANTHER" id="PTHR43523:SF17">
    <property type="entry name" value="INACTIVE GLUCOSE-1-PHOSPHATE ADENYLYLTRANSFERASE SMALL SUBUNIT 2, CHLOROPLASTIC"/>
    <property type="match status" value="1"/>
</dbReference>
<keyword evidence="4" id="KW-0067">ATP-binding</keyword>
<evidence type="ECO:0000256" key="3">
    <source>
        <dbReference type="ARBA" id="ARBA00022741"/>
    </source>
</evidence>
<accession>A0A803M5G9</accession>
<comment type="subunit">
    <text evidence="2">Heterotetramer.</text>
</comment>
<evidence type="ECO:0000313" key="7">
    <source>
        <dbReference type="Proteomes" id="UP000596660"/>
    </source>
</evidence>
<dbReference type="InterPro" id="IPR011831">
    <property type="entry name" value="ADP-Glc_PPase"/>
</dbReference>